<organism evidence="2 3">
    <name type="scientific">Astrephomene gubernaculifera</name>
    <dbReference type="NCBI Taxonomy" id="47775"/>
    <lineage>
        <taxon>Eukaryota</taxon>
        <taxon>Viridiplantae</taxon>
        <taxon>Chlorophyta</taxon>
        <taxon>core chlorophytes</taxon>
        <taxon>Chlorophyceae</taxon>
        <taxon>CS clade</taxon>
        <taxon>Chlamydomonadales</taxon>
        <taxon>Astrephomenaceae</taxon>
        <taxon>Astrephomene</taxon>
    </lineage>
</organism>
<dbReference type="AlphaFoldDB" id="A0AAD3HGF8"/>
<dbReference type="Gene3D" id="3.40.980.10">
    <property type="entry name" value="MoaB/Mog-like domain"/>
    <property type="match status" value="1"/>
</dbReference>
<dbReference type="Proteomes" id="UP001054857">
    <property type="component" value="Unassembled WGS sequence"/>
</dbReference>
<dbReference type="PANTHER" id="PTHR13939">
    <property type="entry name" value="NICOTINAMIDE-NUCLEOTIDE AMIDOHYDROLASE PNCC"/>
    <property type="match status" value="1"/>
</dbReference>
<protein>
    <recommendedName>
        <fullName evidence="1">FAD synthase middle domain-containing protein</fullName>
    </recommendedName>
</protein>
<dbReference type="EMBL" id="BMAR01000001">
    <property type="protein sequence ID" value="GFR39922.1"/>
    <property type="molecule type" value="Genomic_DNA"/>
</dbReference>
<evidence type="ECO:0000259" key="1">
    <source>
        <dbReference type="Pfam" id="PF24102"/>
    </source>
</evidence>
<keyword evidence="3" id="KW-1185">Reference proteome</keyword>
<evidence type="ECO:0000313" key="3">
    <source>
        <dbReference type="Proteomes" id="UP001054857"/>
    </source>
</evidence>
<gene>
    <name evidence="2" type="ORF">Agub_g430</name>
</gene>
<feature type="domain" description="FAD synthase middle" evidence="1">
    <location>
        <begin position="84"/>
        <end position="155"/>
    </location>
</feature>
<dbReference type="InterPro" id="IPR056596">
    <property type="entry name" value="FLAD1_M"/>
</dbReference>
<name>A0AAD3HGF8_9CHLO</name>
<proteinExistence type="predicted"/>
<dbReference type="InterPro" id="IPR036425">
    <property type="entry name" value="MoaB/Mog-like_dom_sf"/>
</dbReference>
<sequence length="171" mass="17800">MGVQLQLHVPTVERMRGWYSARGVELNEARLRMATLPCPSEVLFTEGLWVPLVNVGGVYVLPGIPRLFQAMVAAHQDRFSGPAFHSSALFTQLGESDLAGPLTQVAARHPAVAIGSYPNTAADTTGSYKVKLALSSRDPAALAAAVAGVRAGLGDIFMEEGEAAAAAGAAS</sequence>
<reference evidence="2 3" key="1">
    <citation type="journal article" date="2021" name="Sci. Rep.">
        <title>Genome sequencing of the multicellular alga Astrephomene provides insights into convergent evolution of germ-soma differentiation.</title>
        <authorList>
            <person name="Yamashita S."/>
            <person name="Yamamoto K."/>
            <person name="Matsuzaki R."/>
            <person name="Suzuki S."/>
            <person name="Yamaguchi H."/>
            <person name="Hirooka S."/>
            <person name="Minakuchi Y."/>
            <person name="Miyagishima S."/>
            <person name="Kawachi M."/>
            <person name="Toyoda A."/>
            <person name="Nozaki H."/>
        </authorList>
    </citation>
    <scope>NUCLEOTIDE SEQUENCE [LARGE SCALE GENOMIC DNA]</scope>
    <source>
        <strain evidence="2 3">NIES-4017</strain>
    </source>
</reference>
<accession>A0AAD3HGF8</accession>
<dbReference type="Pfam" id="PF24102">
    <property type="entry name" value="FLAD1_M"/>
    <property type="match status" value="1"/>
</dbReference>
<evidence type="ECO:0000313" key="2">
    <source>
        <dbReference type="EMBL" id="GFR39922.1"/>
    </source>
</evidence>
<dbReference type="PANTHER" id="PTHR13939:SF0">
    <property type="entry name" value="NMN AMIDOHYDROLASE-LIKE PROTEIN YFAY"/>
    <property type="match status" value="1"/>
</dbReference>
<comment type="caution">
    <text evidence="2">The sequence shown here is derived from an EMBL/GenBank/DDBJ whole genome shotgun (WGS) entry which is preliminary data.</text>
</comment>
<dbReference type="InterPro" id="IPR050101">
    <property type="entry name" value="CinA"/>
</dbReference>